<proteinExistence type="predicted"/>
<dbReference type="SUPFAM" id="SSF53335">
    <property type="entry name" value="S-adenosyl-L-methionine-dependent methyltransferases"/>
    <property type="match status" value="1"/>
</dbReference>
<dbReference type="Pfam" id="PF08241">
    <property type="entry name" value="Methyltransf_11"/>
    <property type="match status" value="1"/>
</dbReference>
<evidence type="ECO:0000313" key="3">
    <source>
        <dbReference type="EMBL" id="RRR98596.1"/>
    </source>
</evidence>
<accession>A0A426UW78</accession>
<dbReference type="InterPro" id="IPR029063">
    <property type="entry name" value="SAM-dependent_MTases_sf"/>
</dbReference>
<dbReference type="AlphaFoldDB" id="A0A426UW78"/>
<dbReference type="PANTHER" id="PTHR45036:SF1">
    <property type="entry name" value="METHYLTRANSFERASE LIKE 7A"/>
    <property type="match status" value="1"/>
</dbReference>
<dbReference type="Gene3D" id="3.40.50.150">
    <property type="entry name" value="Vaccinia Virus protein VP39"/>
    <property type="match status" value="1"/>
</dbReference>
<feature type="region of interest" description="Disordered" evidence="1">
    <location>
        <begin position="1"/>
        <end position="37"/>
    </location>
</feature>
<feature type="domain" description="Methyltransferase type 11" evidence="2">
    <location>
        <begin position="80"/>
        <end position="175"/>
    </location>
</feature>
<dbReference type="InterPro" id="IPR013216">
    <property type="entry name" value="Methyltransf_11"/>
</dbReference>
<reference evidence="3 4" key="1">
    <citation type="submission" date="2018-12" db="EMBL/GenBank/DDBJ databases">
        <title>Glycomyces sp. YIM 121974 draft genome.</title>
        <authorList>
            <person name="Li Q."/>
        </authorList>
    </citation>
    <scope>NUCLEOTIDE SEQUENCE [LARGE SCALE GENOMIC DNA]</scope>
    <source>
        <strain evidence="3 4">YIM 121974</strain>
    </source>
</reference>
<dbReference type="EMBL" id="RSEB01000004">
    <property type="protein sequence ID" value="RRR98596.1"/>
    <property type="molecule type" value="Genomic_DNA"/>
</dbReference>
<dbReference type="GO" id="GO:0008757">
    <property type="term" value="F:S-adenosylmethionine-dependent methyltransferase activity"/>
    <property type="evidence" value="ECO:0007669"/>
    <property type="project" value="InterPro"/>
</dbReference>
<dbReference type="GO" id="GO:0032259">
    <property type="term" value="P:methylation"/>
    <property type="evidence" value="ECO:0007669"/>
    <property type="project" value="UniProtKB-KW"/>
</dbReference>
<keyword evidence="3" id="KW-0489">Methyltransferase</keyword>
<dbReference type="CDD" id="cd02440">
    <property type="entry name" value="AdoMet_MTases"/>
    <property type="match status" value="1"/>
</dbReference>
<gene>
    <name evidence="3" type="ORF">EIW28_17165</name>
</gene>
<dbReference type="Proteomes" id="UP000277256">
    <property type="component" value="Unassembled WGS sequence"/>
</dbReference>
<evidence type="ECO:0000313" key="4">
    <source>
        <dbReference type="Proteomes" id="UP000277256"/>
    </source>
</evidence>
<organism evidence="3 4">
    <name type="scientific">Glycomyces terrestris</name>
    <dbReference type="NCBI Taxonomy" id="2493553"/>
    <lineage>
        <taxon>Bacteria</taxon>
        <taxon>Bacillati</taxon>
        <taxon>Actinomycetota</taxon>
        <taxon>Actinomycetes</taxon>
        <taxon>Glycomycetales</taxon>
        <taxon>Glycomycetaceae</taxon>
        <taxon>Glycomyces</taxon>
    </lineage>
</organism>
<evidence type="ECO:0000256" key="1">
    <source>
        <dbReference type="SAM" id="MobiDB-lite"/>
    </source>
</evidence>
<evidence type="ECO:0000259" key="2">
    <source>
        <dbReference type="Pfam" id="PF08241"/>
    </source>
</evidence>
<keyword evidence="3" id="KW-0808">Transferase</keyword>
<dbReference type="InterPro" id="IPR052356">
    <property type="entry name" value="Thiol_S-MT"/>
</dbReference>
<comment type="caution">
    <text evidence="3">The sequence shown here is derived from an EMBL/GenBank/DDBJ whole genome shotgun (WGS) entry which is preliminary data.</text>
</comment>
<keyword evidence="4" id="KW-1185">Reference proteome</keyword>
<sequence>MGPERPVRGRHLPRGRDPAAGRRGGRRAPGPVAERRGVNMARRSHRLFARWYPKAAASIEDRGLGEQRARLLAGLSGRVLEVGSGHGANFPHYPPAVTELVAVEPEAALRDLAREQADGLGLAATVLDGQAERLAFENDSFDAVVSTLVLCSVEDQDRALAEIHRVLKPGGRLVLLEHVGSENRNLRALEYLFDVVIWSHVMGGCHTSRGTGAALAAAGFDTAGLEPRRLPYLPYPLKASPHLAGEARKPA</sequence>
<name>A0A426UW78_9ACTN</name>
<dbReference type="PANTHER" id="PTHR45036">
    <property type="entry name" value="METHYLTRANSFERASE LIKE 7B"/>
    <property type="match status" value="1"/>
</dbReference>
<protein>
    <submittedName>
        <fullName evidence="3">Class I SAM-dependent methyltransferase</fullName>
    </submittedName>
</protein>